<dbReference type="EMBL" id="FUWS01000009">
    <property type="protein sequence ID" value="SKA26830.1"/>
    <property type="molecule type" value="Genomic_DNA"/>
</dbReference>
<dbReference type="Proteomes" id="UP000190637">
    <property type="component" value="Unassembled WGS sequence"/>
</dbReference>
<keyword evidence="1" id="KW-0479">Metal-binding</keyword>
<protein>
    <submittedName>
        <fullName evidence="4">2-keto-4-pentenoate hydratase/2-oxohepta-3-ene-1,7-dioic acid hydratase (Catechol pathway)</fullName>
    </submittedName>
</protein>
<dbReference type="FunFam" id="3.90.850.10:FF:000002">
    <property type="entry name" value="2-hydroxyhepta-2,4-diene-1,7-dioate isomerase"/>
    <property type="match status" value="1"/>
</dbReference>
<dbReference type="InterPro" id="IPR011234">
    <property type="entry name" value="Fumarylacetoacetase-like_C"/>
</dbReference>
<proteinExistence type="predicted"/>
<dbReference type="InterPro" id="IPR036663">
    <property type="entry name" value="Fumarylacetoacetase_C_sf"/>
</dbReference>
<dbReference type="RefSeq" id="WP_078762734.1">
    <property type="nucleotide sequence ID" value="NZ_FUWS01000009.1"/>
</dbReference>
<evidence type="ECO:0000256" key="1">
    <source>
        <dbReference type="ARBA" id="ARBA00022723"/>
    </source>
</evidence>
<dbReference type="STRING" id="1122192.SAMN02745673_03476"/>
<dbReference type="GO" id="GO:0046872">
    <property type="term" value="F:metal ion binding"/>
    <property type="evidence" value="ECO:0007669"/>
    <property type="project" value="UniProtKB-KW"/>
</dbReference>
<accession>A0A1T4SET4</accession>
<reference evidence="4 5" key="1">
    <citation type="submission" date="2017-02" db="EMBL/GenBank/DDBJ databases">
        <authorList>
            <person name="Peterson S.W."/>
        </authorList>
    </citation>
    <scope>NUCLEOTIDE SEQUENCE [LARGE SCALE GENOMIC DNA]</scope>
    <source>
        <strain evidence="4 5">DSM 45154</strain>
    </source>
</reference>
<dbReference type="GO" id="GO:0016853">
    <property type="term" value="F:isomerase activity"/>
    <property type="evidence" value="ECO:0007669"/>
    <property type="project" value="UniProtKB-ARBA"/>
</dbReference>
<evidence type="ECO:0000259" key="2">
    <source>
        <dbReference type="Pfam" id="PF01557"/>
    </source>
</evidence>
<feature type="domain" description="Rv2993c-like N-terminal" evidence="3">
    <location>
        <begin position="1"/>
        <end position="59"/>
    </location>
</feature>
<evidence type="ECO:0000313" key="4">
    <source>
        <dbReference type="EMBL" id="SKA26830.1"/>
    </source>
</evidence>
<dbReference type="GO" id="GO:0018773">
    <property type="term" value="F:acetylpyruvate hydrolase activity"/>
    <property type="evidence" value="ECO:0007669"/>
    <property type="project" value="TreeGrafter"/>
</dbReference>
<sequence length="268" mass="29190">MRIARFSTLDDQSEVAFGLVDIDAEGQRFVSRIVGHPLLGPIKLAGDPMKLEDVRLLSPILPSKVVCIGKNYADHVAEMKDITGESTEEPVVFLKPSTAVTGPGDPVFHPAISERVDYEGELAIVIGRLCREVPPERAKDVIFGYTCANDVTARDLQKKDKQWTRGKGFDSFCPLGPWIETGLSLEEAADLRVTTTVDGEVRQDGRTSDFIHGIPELISYVSSFMTLVPGDVILTGTPAGVGPVQVGQQMTVSIERIGELTNRVVTRD</sequence>
<name>A0A1T4SET4_9ACTN</name>
<dbReference type="Gene3D" id="3.90.850.10">
    <property type="entry name" value="Fumarylacetoacetase-like, C-terminal domain"/>
    <property type="match status" value="1"/>
</dbReference>
<dbReference type="AlphaFoldDB" id="A0A1T4SET4"/>
<dbReference type="PANTHER" id="PTHR11820:SF7">
    <property type="entry name" value="ACYLPYRUVASE FAHD1, MITOCHONDRIAL"/>
    <property type="match status" value="1"/>
</dbReference>
<organism evidence="4 5">
    <name type="scientific">Marinactinospora thermotolerans DSM 45154</name>
    <dbReference type="NCBI Taxonomy" id="1122192"/>
    <lineage>
        <taxon>Bacteria</taxon>
        <taxon>Bacillati</taxon>
        <taxon>Actinomycetota</taxon>
        <taxon>Actinomycetes</taxon>
        <taxon>Streptosporangiales</taxon>
        <taxon>Nocardiopsidaceae</taxon>
        <taxon>Marinactinospora</taxon>
    </lineage>
</organism>
<keyword evidence="5" id="KW-1185">Reference proteome</keyword>
<evidence type="ECO:0000259" key="3">
    <source>
        <dbReference type="Pfam" id="PF10370"/>
    </source>
</evidence>
<dbReference type="GO" id="GO:0019752">
    <property type="term" value="P:carboxylic acid metabolic process"/>
    <property type="evidence" value="ECO:0007669"/>
    <property type="project" value="UniProtKB-ARBA"/>
</dbReference>
<dbReference type="Pfam" id="PF10370">
    <property type="entry name" value="Rv2993c-like_N"/>
    <property type="match status" value="1"/>
</dbReference>
<dbReference type="Pfam" id="PF01557">
    <property type="entry name" value="FAA_hydrolase"/>
    <property type="match status" value="1"/>
</dbReference>
<dbReference type="PANTHER" id="PTHR11820">
    <property type="entry name" value="ACYLPYRUVASE"/>
    <property type="match status" value="1"/>
</dbReference>
<evidence type="ECO:0000313" key="5">
    <source>
        <dbReference type="Proteomes" id="UP000190637"/>
    </source>
</evidence>
<gene>
    <name evidence="4" type="ORF">SAMN02745673_03476</name>
</gene>
<dbReference type="SUPFAM" id="SSF56529">
    <property type="entry name" value="FAH"/>
    <property type="match status" value="1"/>
</dbReference>
<dbReference type="Gene3D" id="2.30.30.370">
    <property type="entry name" value="FAH"/>
    <property type="match status" value="1"/>
</dbReference>
<dbReference type="InterPro" id="IPR018833">
    <property type="entry name" value="Rv2993c-like_N"/>
</dbReference>
<dbReference type="OrthoDB" id="2273115at2"/>
<feature type="domain" description="Fumarylacetoacetase-like C-terminal" evidence="2">
    <location>
        <begin position="64"/>
        <end position="265"/>
    </location>
</feature>